<proteinExistence type="predicted"/>
<protein>
    <submittedName>
        <fullName evidence="1">40667_t:CDS:1</fullName>
    </submittedName>
</protein>
<reference evidence="1 2" key="1">
    <citation type="submission" date="2021-06" db="EMBL/GenBank/DDBJ databases">
        <authorList>
            <person name="Kallberg Y."/>
            <person name="Tangrot J."/>
            <person name="Rosling A."/>
        </authorList>
    </citation>
    <scope>NUCLEOTIDE SEQUENCE [LARGE SCALE GENOMIC DNA]</scope>
    <source>
        <strain evidence="1 2">120-4 pot B 10/14</strain>
    </source>
</reference>
<dbReference type="EMBL" id="CAJVQB010042006">
    <property type="protein sequence ID" value="CAG8830027.1"/>
    <property type="molecule type" value="Genomic_DNA"/>
</dbReference>
<gene>
    <name evidence="1" type="ORF">GMARGA_LOCUS30173</name>
</gene>
<dbReference type="Proteomes" id="UP000789901">
    <property type="component" value="Unassembled WGS sequence"/>
</dbReference>
<keyword evidence="2" id="KW-1185">Reference proteome</keyword>
<name>A0ABN7WEY4_GIGMA</name>
<organism evidence="1 2">
    <name type="scientific">Gigaspora margarita</name>
    <dbReference type="NCBI Taxonomy" id="4874"/>
    <lineage>
        <taxon>Eukaryota</taxon>
        <taxon>Fungi</taxon>
        <taxon>Fungi incertae sedis</taxon>
        <taxon>Mucoromycota</taxon>
        <taxon>Glomeromycotina</taxon>
        <taxon>Glomeromycetes</taxon>
        <taxon>Diversisporales</taxon>
        <taxon>Gigasporaceae</taxon>
        <taxon>Gigaspora</taxon>
    </lineage>
</organism>
<comment type="caution">
    <text evidence="1">The sequence shown here is derived from an EMBL/GenBank/DDBJ whole genome shotgun (WGS) entry which is preliminary data.</text>
</comment>
<evidence type="ECO:0000313" key="1">
    <source>
        <dbReference type="EMBL" id="CAG8830027.1"/>
    </source>
</evidence>
<sequence length="67" mass="8039">EIIYELNQWLKIIGYEVTVFEPYIRSGVENKNKQLKIIEDEIRNKIKGQFLESDEINKKLPLFKKTI</sequence>
<feature type="non-terminal residue" evidence="1">
    <location>
        <position position="1"/>
    </location>
</feature>
<evidence type="ECO:0000313" key="2">
    <source>
        <dbReference type="Proteomes" id="UP000789901"/>
    </source>
</evidence>
<accession>A0ABN7WEY4</accession>